<evidence type="ECO:0000259" key="7">
    <source>
        <dbReference type="Pfam" id="PF01602"/>
    </source>
</evidence>
<evidence type="ECO:0000256" key="3">
    <source>
        <dbReference type="ARBA" id="ARBA00022448"/>
    </source>
</evidence>
<dbReference type="Pfam" id="PF09066">
    <property type="entry name" value="B2-adapt-app_C"/>
    <property type="match status" value="1"/>
</dbReference>
<dbReference type="Pfam" id="PF01602">
    <property type="entry name" value="Adaptin_N"/>
    <property type="match status" value="1"/>
</dbReference>
<dbReference type="GO" id="GO:0016192">
    <property type="term" value="P:vesicle-mediated transport"/>
    <property type="evidence" value="ECO:0007669"/>
    <property type="project" value="InterPro"/>
</dbReference>
<organism evidence="9 10">
    <name type="scientific">Seminavis robusta</name>
    <dbReference type="NCBI Taxonomy" id="568900"/>
    <lineage>
        <taxon>Eukaryota</taxon>
        <taxon>Sar</taxon>
        <taxon>Stramenopiles</taxon>
        <taxon>Ochrophyta</taxon>
        <taxon>Bacillariophyta</taxon>
        <taxon>Bacillariophyceae</taxon>
        <taxon>Bacillariophycidae</taxon>
        <taxon>Naviculales</taxon>
        <taxon>Naviculaceae</taxon>
        <taxon>Seminavis</taxon>
    </lineage>
</organism>
<dbReference type="InterPro" id="IPR011989">
    <property type="entry name" value="ARM-like"/>
</dbReference>
<dbReference type="InterPro" id="IPR012295">
    <property type="entry name" value="TBP_dom_sf"/>
</dbReference>
<dbReference type="InterPro" id="IPR015151">
    <property type="entry name" value="B-adaptin_app_sub_C"/>
</dbReference>
<dbReference type="GO" id="GO:0030131">
    <property type="term" value="C:clathrin adaptor complex"/>
    <property type="evidence" value="ECO:0007669"/>
    <property type="project" value="InterPro"/>
</dbReference>
<keyword evidence="10" id="KW-1185">Reference proteome</keyword>
<keyword evidence="4" id="KW-0653">Protein transport</keyword>
<dbReference type="Gene3D" id="3.30.310.10">
    <property type="entry name" value="TATA-Binding Protein"/>
    <property type="match status" value="1"/>
</dbReference>
<dbReference type="InterPro" id="IPR016024">
    <property type="entry name" value="ARM-type_fold"/>
</dbReference>
<feature type="region of interest" description="Disordered" evidence="6">
    <location>
        <begin position="1"/>
        <end position="24"/>
    </location>
</feature>
<comment type="subcellular location">
    <subcellularLocation>
        <location evidence="1">Endomembrane system</location>
    </subcellularLocation>
</comment>
<sequence length="814" mass="88432">MATAYPPNQGGVPPEGPAAMPDSYFTESRKGEVNELKTLLRNFSTERDPKRKRDIIKKVIAYMTLGIDVSRLFSEMMLAIETRDLVIKKMVYLYLVNYARSHPELATMCTNTLQKDCGNEDPMVRGLALRALCGLQLPGMVEYISEPLRRSLTDGHAYVRKTGVMGMLKLYRLNREAFQESSFVDILYDMLRDPDASVVSNCIIVLNEVMADSPNGGMAINRAIMLHLLNRIHEFSEFSVVQILDLVPKYIPANNDEAYQIMNLLDPVLGRYSPGAVIATIRAFWSMAEAVGGPDEEAMKRQIVSRCKAPLVTLISSCSSELGYSLLKHAESLIDAVPGVFDDEYRQFFLKYNEPTHIKYLKISILPKLANPENAPDIVAELAECVNDMNIKISRYSVRSLMQIACRDTGGPGCAESIARRLVEMLDLNVSHICSEAATSLASVIRKHPGLKSVIAPPLSRSLKYVEESSGKGSIVYLLGECSEVTMAPYALEKLIDTYDKIDDATIKIALLSSTMKLFCQRPAEVQAMLGRLLAKATDDVSSQDLHDRALLYYRMLESGVDLPVLASVVDTKTALGQGVNFAEEDDFELRAELMKEFNTLSIVFGRESKNFIAEEFQVKFAKQPKEHPLEPGSEGAAPSAIPGGGLDVLGKTSAPAPAPAVAAAAGSFDLLGMGDPGGAAPAPAAPSGGPPFNAAVSMTGDEYQNTWGAINDSQSVVSMVPLKKIPGSTQEVETALARHGIKTMASGELPTEFKFFLYAQDSPTGLLMLIQGNLDKQSGEALLVLTVKVNGGDGGASDQQKVDTLTAVMSSAL</sequence>
<dbReference type="GO" id="GO:0012505">
    <property type="term" value="C:endomembrane system"/>
    <property type="evidence" value="ECO:0007669"/>
    <property type="project" value="UniProtKB-SubCell"/>
</dbReference>
<dbReference type="InterPro" id="IPR002553">
    <property type="entry name" value="Clathrin/coatomer_adapt-like_N"/>
</dbReference>
<dbReference type="PANTHER" id="PTHR11134">
    <property type="entry name" value="ADAPTOR COMPLEX SUBUNIT BETA FAMILY MEMBER"/>
    <property type="match status" value="1"/>
</dbReference>
<evidence type="ECO:0000256" key="2">
    <source>
        <dbReference type="ARBA" id="ARBA00006613"/>
    </source>
</evidence>
<name>A0A9N8DWW7_9STRA</name>
<dbReference type="OrthoDB" id="10254310at2759"/>
<dbReference type="AlphaFoldDB" id="A0A9N8DWW7"/>
<comment type="similarity">
    <text evidence="2">Belongs to the adaptor complexes large subunit family.</text>
</comment>
<evidence type="ECO:0000259" key="8">
    <source>
        <dbReference type="Pfam" id="PF09066"/>
    </source>
</evidence>
<protein>
    <submittedName>
        <fullName evidence="9">AP-1 complex subunit beta-1</fullName>
    </submittedName>
</protein>
<evidence type="ECO:0000313" key="10">
    <source>
        <dbReference type="Proteomes" id="UP001153069"/>
    </source>
</evidence>
<reference evidence="9" key="1">
    <citation type="submission" date="2020-06" db="EMBL/GenBank/DDBJ databases">
        <authorList>
            <consortium name="Plant Systems Biology data submission"/>
        </authorList>
    </citation>
    <scope>NUCLEOTIDE SEQUENCE</scope>
    <source>
        <strain evidence="9">D6</strain>
    </source>
</reference>
<keyword evidence="5" id="KW-0472">Membrane</keyword>
<evidence type="ECO:0000313" key="9">
    <source>
        <dbReference type="EMBL" id="CAB9509979.1"/>
    </source>
</evidence>
<evidence type="ECO:0000256" key="1">
    <source>
        <dbReference type="ARBA" id="ARBA00004308"/>
    </source>
</evidence>
<feature type="region of interest" description="Disordered" evidence="6">
    <location>
        <begin position="624"/>
        <end position="645"/>
    </location>
</feature>
<dbReference type="SUPFAM" id="SSF48371">
    <property type="entry name" value="ARM repeat"/>
    <property type="match status" value="1"/>
</dbReference>
<dbReference type="GO" id="GO:0006886">
    <property type="term" value="P:intracellular protein transport"/>
    <property type="evidence" value="ECO:0007669"/>
    <property type="project" value="InterPro"/>
</dbReference>
<dbReference type="Gene3D" id="1.25.10.10">
    <property type="entry name" value="Leucine-rich Repeat Variant"/>
    <property type="match status" value="1"/>
</dbReference>
<accession>A0A9N8DWW7</accession>
<evidence type="ECO:0000256" key="5">
    <source>
        <dbReference type="ARBA" id="ARBA00023136"/>
    </source>
</evidence>
<evidence type="ECO:0000256" key="6">
    <source>
        <dbReference type="SAM" id="MobiDB-lite"/>
    </source>
</evidence>
<gene>
    <name evidence="9" type="ORF">SEMRO_413_G138080.1</name>
</gene>
<keyword evidence="3" id="KW-0813">Transport</keyword>
<dbReference type="Proteomes" id="UP001153069">
    <property type="component" value="Unassembled WGS sequence"/>
</dbReference>
<feature type="domain" description="Clathrin/coatomer adaptor adaptin-like N-terminal" evidence="7">
    <location>
        <begin position="29"/>
        <end position="559"/>
    </location>
</feature>
<proteinExistence type="inferred from homology"/>
<evidence type="ECO:0000256" key="4">
    <source>
        <dbReference type="ARBA" id="ARBA00022927"/>
    </source>
</evidence>
<feature type="domain" description="Beta-adaptin appendage C-terminal subdomain" evidence="8">
    <location>
        <begin position="697"/>
        <end position="789"/>
    </location>
</feature>
<dbReference type="InterPro" id="IPR026739">
    <property type="entry name" value="AP_beta"/>
</dbReference>
<dbReference type="EMBL" id="CAICTM010000412">
    <property type="protein sequence ID" value="CAB9509979.1"/>
    <property type="molecule type" value="Genomic_DNA"/>
</dbReference>
<comment type="caution">
    <text evidence="9">The sequence shown here is derived from an EMBL/GenBank/DDBJ whole genome shotgun (WGS) entry which is preliminary data.</text>
</comment>